<keyword evidence="8" id="KW-1185">Reference proteome</keyword>
<evidence type="ECO:0000256" key="6">
    <source>
        <dbReference type="RuleBase" id="RU368039"/>
    </source>
</evidence>
<dbReference type="Proteomes" id="UP001175228">
    <property type="component" value="Unassembled WGS sequence"/>
</dbReference>
<evidence type="ECO:0000256" key="1">
    <source>
        <dbReference type="ARBA" id="ARBA00004305"/>
    </source>
</evidence>
<comment type="subcellular location">
    <subcellularLocation>
        <location evidence="1 6">Mitochondrion matrix</location>
    </subcellularLocation>
</comment>
<evidence type="ECO:0000256" key="2">
    <source>
        <dbReference type="ARBA" id="ARBA00006020"/>
    </source>
</evidence>
<dbReference type="GO" id="GO:0005758">
    <property type="term" value="C:mitochondrial intermembrane space"/>
    <property type="evidence" value="ECO:0007669"/>
    <property type="project" value="TreeGrafter"/>
</dbReference>
<evidence type="ECO:0000256" key="4">
    <source>
        <dbReference type="ARBA" id="ARBA00023128"/>
    </source>
</evidence>
<evidence type="ECO:0000313" key="8">
    <source>
        <dbReference type="Proteomes" id="UP001175228"/>
    </source>
</evidence>
<dbReference type="PANTHER" id="PTHR13137">
    <property type="entry name" value="DC11 ACN9 HOMOLOG"/>
    <property type="match status" value="1"/>
</dbReference>
<sequence>MHSSVRRLAKSVGTKPLKLQEASASLLPSIVLYRHLLRAHRSLPDGMRSLGDDYVKAGARVFGDSLKKWSEESVFIAEFRRHREVTNPLHIIGFLSQWKAYLDKLPIKSKSEKFAGQKLDPQVIEKMSAEQLGQLYELKNATKEVWKPIEDQGPKNLKE</sequence>
<dbReference type="AlphaFoldDB" id="A0AA39UVX2"/>
<gene>
    <name evidence="7" type="ORF">EDD18DRAFT_263753</name>
</gene>
<comment type="caution">
    <text evidence="7">The sequence shown here is derived from an EMBL/GenBank/DDBJ whole genome shotgun (WGS) entry which is preliminary data.</text>
</comment>
<dbReference type="CDD" id="cd20270">
    <property type="entry name" value="Complex1_LYR_SDHAF3_LYRM10"/>
    <property type="match status" value="1"/>
</dbReference>
<dbReference type="PANTHER" id="PTHR13137:SF6">
    <property type="entry name" value="SUCCINATE DEHYDROGENASE ASSEMBLY FACTOR 3, MITOCHONDRIAL"/>
    <property type="match status" value="1"/>
</dbReference>
<reference evidence="7" key="1">
    <citation type="submission" date="2023-06" db="EMBL/GenBank/DDBJ databases">
        <authorList>
            <consortium name="Lawrence Berkeley National Laboratory"/>
            <person name="Ahrendt S."/>
            <person name="Sahu N."/>
            <person name="Indic B."/>
            <person name="Wong-Bajracharya J."/>
            <person name="Merenyi Z."/>
            <person name="Ke H.-M."/>
            <person name="Monk M."/>
            <person name="Kocsube S."/>
            <person name="Drula E."/>
            <person name="Lipzen A."/>
            <person name="Balint B."/>
            <person name="Henrissat B."/>
            <person name="Andreopoulos B."/>
            <person name="Martin F.M."/>
            <person name="Harder C.B."/>
            <person name="Rigling D."/>
            <person name="Ford K.L."/>
            <person name="Foster G.D."/>
            <person name="Pangilinan J."/>
            <person name="Papanicolaou A."/>
            <person name="Barry K."/>
            <person name="LaButti K."/>
            <person name="Viragh M."/>
            <person name="Koriabine M."/>
            <person name="Yan M."/>
            <person name="Riley R."/>
            <person name="Champramary S."/>
            <person name="Plett K.L."/>
            <person name="Tsai I.J."/>
            <person name="Slot J."/>
            <person name="Sipos G."/>
            <person name="Plett J."/>
            <person name="Nagy L.G."/>
            <person name="Grigoriev I.V."/>
        </authorList>
    </citation>
    <scope>NUCLEOTIDE SEQUENCE</scope>
    <source>
        <strain evidence="7">HWK02</strain>
    </source>
</reference>
<comment type="subunit">
    <text evidence="6">Interacts with the iron-sulfur protein subunit within the SDH catalytic dimer.</text>
</comment>
<comment type="similarity">
    <text evidence="2 6">Belongs to the complex I LYR family. SDHAF3 subfamily.</text>
</comment>
<name>A0AA39UVX2_9AGAR</name>
<evidence type="ECO:0000256" key="5">
    <source>
        <dbReference type="ARBA" id="ARBA00023186"/>
    </source>
</evidence>
<keyword evidence="5 6" id="KW-0143">Chaperone</keyword>
<comment type="function">
    <text evidence="6">Plays an essential role in the assembly of succinate dehydrogenase (SDH), an enzyme complex (also referred to as respiratory complex II) that is a component of both the tricarboxylic acid (TCA) cycle and the mitochondrial electron transport chain, and which couples the oxidation of succinate to fumarate with the reduction of ubiquinone (coenzyme Q) to ubiquinol. Promotes maturation of the iron-sulfur protein subunit of the SDH catalytic dimer, protecting it from the deleterious effects of oxidants. May act together with SDHAF1.</text>
</comment>
<protein>
    <recommendedName>
        <fullName evidence="6">Succinate dehydrogenase assembly factor 3</fullName>
        <shortName evidence="6">SDH assembly factor 3</shortName>
        <shortName evidence="6">SDHAF3</shortName>
    </recommendedName>
</protein>
<dbReference type="GO" id="GO:0006105">
    <property type="term" value="P:succinate metabolic process"/>
    <property type="evidence" value="ECO:0007669"/>
    <property type="project" value="TreeGrafter"/>
</dbReference>
<accession>A0AA39UVX2</accession>
<organism evidence="7 8">
    <name type="scientific">Armillaria luteobubalina</name>
    <dbReference type="NCBI Taxonomy" id="153913"/>
    <lineage>
        <taxon>Eukaryota</taxon>
        <taxon>Fungi</taxon>
        <taxon>Dikarya</taxon>
        <taxon>Basidiomycota</taxon>
        <taxon>Agaricomycotina</taxon>
        <taxon>Agaricomycetes</taxon>
        <taxon>Agaricomycetidae</taxon>
        <taxon>Agaricales</taxon>
        <taxon>Marasmiineae</taxon>
        <taxon>Physalacriaceae</taxon>
        <taxon>Armillaria</taxon>
    </lineage>
</organism>
<dbReference type="Pfam" id="PF13233">
    <property type="entry name" value="Complex1_LYR_2"/>
    <property type="match status" value="2"/>
</dbReference>
<keyword evidence="3" id="KW-0809">Transit peptide</keyword>
<evidence type="ECO:0000313" key="7">
    <source>
        <dbReference type="EMBL" id="KAK0495150.1"/>
    </source>
</evidence>
<dbReference type="EMBL" id="JAUEPU010000018">
    <property type="protein sequence ID" value="KAK0495150.1"/>
    <property type="molecule type" value="Genomic_DNA"/>
</dbReference>
<dbReference type="InterPro" id="IPR008381">
    <property type="entry name" value="SDHAF3/Sdh7"/>
</dbReference>
<proteinExistence type="inferred from homology"/>
<evidence type="ECO:0000256" key="3">
    <source>
        <dbReference type="ARBA" id="ARBA00022946"/>
    </source>
</evidence>
<dbReference type="GO" id="GO:0034553">
    <property type="term" value="P:mitochondrial respiratory chain complex II assembly"/>
    <property type="evidence" value="ECO:0007669"/>
    <property type="project" value="UniProtKB-UniRule"/>
</dbReference>
<keyword evidence="4 6" id="KW-0496">Mitochondrion</keyword>
<dbReference type="GO" id="GO:0005759">
    <property type="term" value="C:mitochondrial matrix"/>
    <property type="evidence" value="ECO:0007669"/>
    <property type="project" value="UniProtKB-SubCell"/>
</dbReference>